<reference evidence="3 4" key="1">
    <citation type="journal article" date="2021" name="Comput. Struct. Biotechnol. J.">
        <title>De novo genome assembly of the potent medicinal plant Rehmannia glutinosa using nanopore technology.</title>
        <authorList>
            <person name="Ma L."/>
            <person name="Dong C."/>
            <person name="Song C."/>
            <person name="Wang X."/>
            <person name="Zheng X."/>
            <person name="Niu Y."/>
            <person name="Chen S."/>
            <person name="Feng W."/>
        </authorList>
    </citation>
    <scope>NUCLEOTIDE SEQUENCE [LARGE SCALE GENOMIC DNA]</scope>
    <source>
        <strain evidence="3">DH-2019</strain>
    </source>
</reference>
<dbReference type="InterPro" id="IPR003511">
    <property type="entry name" value="HORMA_dom"/>
</dbReference>
<dbReference type="EMBL" id="JABTTQ020000005">
    <property type="protein sequence ID" value="KAK6154531.1"/>
    <property type="molecule type" value="Genomic_DNA"/>
</dbReference>
<dbReference type="SUPFAM" id="SSF56019">
    <property type="entry name" value="The spindle assembly checkpoint protein mad2"/>
    <property type="match status" value="1"/>
</dbReference>
<sequence length="209" mass="23992">MKSSRTTMNNFIISVKEIARILVEFLEVAITSVVFLKGTYPSGAFERRRYLNVVVHKARHPQLNEYIHSAVNGLLPFIDKGLVDRVAVIFFDHDGVPIERFVFKLNVNLSYTSKVEQVDLEFSLRSFLIKLPVSEPLTKVLPRNCRWEITAYFQSLPQPSTSKDAEMWITTDTKQWQQPSLIIPIKSMSSKPLGLQLYLEHPSLSEPKN</sequence>
<keyword evidence="1" id="KW-1133">Transmembrane helix</keyword>
<dbReference type="PANTHER" id="PTHR11842:SF10">
    <property type="entry name" value="MITOTIC SPINDLE ASSEMBLY CHECKPOINT PROTEIN MAD2B"/>
    <property type="match status" value="1"/>
</dbReference>
<evidence type="ECO:0000256" key="1">
    <source>
        <dbReference type="SAM" id="Phobius"/>
    </source>
</evidence>
<evidence type="ECO:0000313" key="3">
    <source>
        <dbReference type="EMBL" id="KAK6154531.1"/>
    </source>
</evidence>
<comment type="caution">
    <text evidence="3">The sequence shown here is derived from an EMBL/GenBank/DDBJ whole genome shotgun (WGS) entry which is preliminary data.</text>
</comment>
<dbReference type="InterPro" id="IPR045091">
    <property type="entry name" value="Mad2-like"/>
</dbReference>
<keyword evidence="1" id="KW-0812">Transmembrane</keyword>
<protein>
    <recommendedName>
        <fullName evidence="2">HORMA domain-containing protein</fullName>
    </recommendedName>
</protein>
<organism evidence="3 4">
    <name type="scientific">Rehmannia glutinosa</name>
    <name type="common">Chinese foxglove</name>
    <dbReference type="NCBI Taxonomy" id="99300"/>
    <lineage>
        <taxon>Eukaryota</taxon>
        <taxon>Viridiplantae</taxon>
        <taxon>Streptophyta</taxon>
        <taxon>Embryophyta</taxon>
        <taxon>Tracheophyta</taxon>
        <taxon>Spermatophyta</taxon>
        <taxon>Magnoliopsida</taxon>
        <taxon>eudicotyledons</taxon>
        <taxon>Gunneridae</taxon>
        <taxon>Pentapetalae</taxon>
        <taxon>asterids</taxon>
        <taxon>lamiids</taxon>
        <taxon>Lamiales</taxon>
        <taxon>Orobanchaceae</taxon>
        <taxon>Rehmannieae</taxon>
        <taxon>Rehmannia</taxon>
    </lineage>
</organism>
<feature type="transmembrane region" description="Helical" evidence="1">
    <location>
        <begin position="21"/>
        <end position="40"/>
    </location>
</feature>
<dbReference type="InterPro" id="IPR036570">
    <property type="entry name" value="HORMA_dom_sf"/>
</dbReference>
<dbReference type="PROSITE" id="PS50815">
    <property type="entry name" value="HORMA"/>
    <property type="match status" value="1"/>
</dbReference>
<accession>A0ABR0X6X8</accession>
<dbReference type="Pfam" id="PF02301">
    <property type="entry name" value="HORMA"/>
    <property type="match status" value="1"/>
</dbReference>
<evidence type="ECO:0000313" key="4">
    <source>
        <dbReference type="Proteomes" id="UP001318860"/>
    </source>
</evidence>
<dbReference type="Proteomes" id="UP001318860">
    <property type="component" value="Unassembled WGS sequence"/>
</dbReference>
<feature type="domain" description="HORMA" evidence="2">
    <location>
        <begin position="16"/>
        <end position="199"/>
    </location>
</feature>
<proteinExistence type="predicted"/>
<gene>
    <name evidence="3" type="ORF">DH2020_008779</name>
</gene>
<keyword evidence="1" id="KW-0472">Membrane</keyword>
<dbReference type="PANTHER" id="PTHR11842">
    <property type="entry name" value="MITOTIC SPINDLE ASSEMBLY CHECKPOINT PROTEIN MAD2"/>
    <property type="match status" value="1"/>
</dbReference>
<dbReference type="Gene3D" id="3.30.900.10">
    <property type="entry name" value="HORMA domain"/>
    <property type="match status" value="1"/>
</dbReference>
<keyword evidence="4" id="KW-1185">Reference proteome</keyword>
<name>A0ABR0X6X8_REHGL</name>
<evidence type="ECO:0000259" key="2">
    <source>
        <dbReference type="PROSITE" id="PS50815"/>
    </source>
</evidence>